<keyword evidence="1" id="KW-0732">Signal</keyword>
<evidence type="ECO:0000313" key="2">
    <source>
        <dbReference type="EMBL" id="KWS06638.1"/>
    </source>
</evidence>
<dbReference type="Proteomes" id="UP000023435">
    <property type="component" value="Unassembled WGS sequence"/>
</dbReference>
<dbReference type="RefSeq" id="WP_060410600.1">
    <property type="nucleotide sequence ID" value="NZ_JAJA02000001.1"/>
</dbReference>
<keyword evidence="3" id="KW-1185">Reference proteome</keyword>
<dbReference type="InterPro" id="IPR023296">
    <property type="entry name" value="Glyco_hydro_beta-prop_sf"/>
</dbReference>
<gene>
    <name evidence="2" type="ORF">AZ78_4194</name>
</gene>
<dbReference type="EMBL" id="JAJA02000001">
    <property type="protein sequence ID" value="KWS06638.1"/>
    <property type="molecule type" value="Genomic_DNA"/>
</dbReference>
<dbReference type="AlphaFoldDB" id="A0A120AHS4"/>
<feature type="signal peptide" evidence="1">
    <location>
        <begin position="1"/>
        <end position="22"/>
    </location>
</feature>
<dbReference type="SUPFAM" id="SSF75005">
    <property type="entry name" value="Arabinanase/levansucrase/invertase"/>
    <property type="match status" value="1"/>
</dbReference>
<organism evidence="2 3">
    <name type="scientific">Lysobacter capsici AZ78</name>
    <dbReference type="NCBI Taxonomy" id="1444315"/>
    <lineage>
        <taxon>Bacteria</taxon>
        <taxon>Pseudomonadati</taxon>
        <taxon>Pseudomonadota</taxon>
        <taxon>Gammaproteobacteria</taxon>
        <taxon>Lysobacterales</taxon>
        <taxon>Lysobacteraceae</taxon>
        <taxon>Lysobacter</taxon>
    </lineage>
</organism>
<protein>
    <submittedName>
        <fullName evidence="2">Uncharacterized protein</fullName>
    </submittedName>
</protein>
<reference evidence="2 3" key="1">
    <citation type="journal article" date="2014" name="Genome Announc.">
        <title>Draft Genome Sequence of Lysobacter capsici AZ78, a Bacterium Antagonistic to Plant-Pathogenic Oomycetes.</title>
        <authorList>
            <person name="Puopolo G."/>
            <person name="Sonego P."/>
            <person name="Engelen K."/>
            <person name="Pertot I."/>
        </authorList>
    </citation>
    <scope>NUCLEOTIDE SEQUENCE [LARGE SCALE GENOMIC DNA]</scope>
    <source>
        <strain evidence="2 3">AZ78</strain>
    </source>
</reference>
<name>A0A120AHS4_9GAMM</name>
<evidence type="ECO:0000313" key="3">
    <source>
        <dbReference type="Proteomes" id="UP000023435"/>
    </source>
</evidence>
<feature type="chain" id="PRO_5007163714" evidence="1">
    <location>
        <begin position="23"/>
        <end position="747"/>
    </location>
</feature>
<proteinExistence type="predicted"/>
<sequence length="747" mass="81058">MKHSNCIWLMVLTLLMPLQSLAASQWAKEAEVVAGGQVVADEDASNAQAVTRADAGIYSWWTLNAAELSHGRYAMYVRARSLDGQARSFSESVKIDGQLVDTLSATVDHRAYRWYRLGFFDFATGQTLLLADWSSPSLQVDKLIIEPIVSAAGADIAGGNLVADSGASTGQAIVRQTAGPYTWYVHSVSPPHGNYSVYVRARALGAATTFTQHVVVNGKTVAVKATEIGDSNYRWIRAADFEYTGSNLRLSDYSSPGLAVDRVALVQAKPKDETLSLYHLWYGNAHLAGIRTQQAEAVAGGSVFDDELADDARAVSRDSVGIYTWWTPTSSELIAGQRYTVDVRARSLDGAAHSFGMIVKSGATVLSNKSTSVAGSAYKWYSSTDSFVADGSPMTLSDWSDPGLAIDSIRLVRTSVDTQSDDYRRIGFFAQGNPSVPGISETAGRVSIVPVNAQTTYAYFRDRVSNDPNRLKLMVGTSTDGGLNFEVRTQPAIDSTVAFNVPGAGLIDQAYDPSVIRTGSGYQMVFEGLGPQTRVSSFLADSADGLTGWTVRGPVVKSDHAEGSASTPTLIAHADTGELHLQWVNVHEFSELTSRHQASLSHLKSWNPGAVWPQPAAVFTDTDYGRLPQGGAGSWDDKNFGAGSVLSEDGVYYLAHEGANYFGCGGDWALGMARNQEATLTDPSAWEKSALSPWMKAYNTGSCWISYPYLSKLNGRYYVYYQHPEIEWVPERQTNDIYRRRIVIGAE</sequence>
<comment type="caution">
    <text evidence="2">The sequence shown here is derived from an EMBL/GenBank/DDBJ whole genome shotgun (WGS) entry which is preliminary data.</text>
</comment>
<evidence type="ECO:0000256" key="1">
    <source>
        <dbReference type="SAM" id="SignalP"/>
    </source>
</evidence>
<dbReference type="Gene3D" id="2.115.10.20">
    <property type="entry name" value="Glycosyl hydrolase domain, family 43"/>
    <property type="match status" value="1"/>
</dbReference>
<accession>A0A120AHS4</accession>